<reference evidence="2" key="1">
    <citation type="submission" date="2019-10" db="EMBL/GenBank/DDBJ databases">
        <title>Draft genome sequece of Microseira wollei NIES-4236.</title>
        <authorList>
            <person name="Yamaguchi H."/>
            <person name="Suzuki S."/>
            <person name="Kawachi M."/>
        </authorList>
    </citation>
    <scope>NUCLEOTIDE SEQUENCE</scope>
    <source>
        <strain evidence="2">NIES-4236</strain>
    </source>
</reference>
<evidence type="ECO:0000313" key="3">
    <source>
        <dbReference type="Proteomes" id="UP001050975"/>
    </source>
</evidence>
<name>A0AAV3X4M1_9CYAN</name>
<organism evidence="2 3">
    <name type="scientific">Microseira wollei NIES-4236</name>
    <dbReference type="NCBI Taxonomy" id="2530354"/>
    <lineage>
        <taxon>Bacteria</taxon>
        <taxon>Bacillati</taxon>
        <taxon>Cyanobacteriota</taxon>
        <taxon>Cyanophyceae</taxon>
        <taxon>Oscillatoriophycideae</taxon>
        <taxon>Aerosakkonematales</taxon>
        <taxon>Aerosakkonemataceae</taxon>
        <taxon>Microseira</taxon>
    </lineage>
</organism>
<evidence type="ECO:0000256" key="1">
    <source>
        <dbReference type="SAM" id="Phobius"/>
    </source>
</evidence>
<dbReference type="EMBL" id="BLAY01000009">
    <property type="protein sequence ID" value="GET36156.1"/>
    <property type="molecule type" value="Genomic_DNA"/>
</dbReference>
<proteinExistence type="predicted"/>
<dbReference type="RefSeq" id="WP_226575339.1">
    <property type="nucleotide sequence ID" value="NZ_BLAY01000009.1"/>
</dbReference>
<comment type="caution">
    <text evidence="2">The sequence shown here is derived from an EMBL/GenBank/DDBJ whole genome shotgun (WGS) entry which is preliminary data.</text>
</comment>
<dbReference type="InterPro" id="IPR004676">
    <property type="entry name" value="Cd-R_transporter"/>
</dbReference>
<dbReference type="AlphaFoldDB" id="A0AAV3X4M1"/>
<feature type="transmembrane region" description="Helical" evidence="1">
    <location>
        <begin position="6"/>
        <end position="30"/>
    </location>
</feature>
<sequence length="229" mass="24494">MSGLAEAIITAVTAFVATNIDDLVILLLFFSAVNATFRVRHILIGQYLGFSALVIASLPGFFGGLILPHRWIGLLGLIPIAIGLSCLINREDSLEEVEAETNLSEDSAIASWLSPQVYSVAAITIANGSDNISVYVPLFANSSLVSLILIVSGFFLLVGVWCYLAYKLTNRQAIASILTRYGNALALLVIIILGAIIVLESQALTPIKLVASSICLMILVDDRSPEESN</sequence>
<keyword evidence="1" id="KW-1133">Transmembrane helix</keyword>
<feature type="transmembrane region" description="Helical" evidence="1">
    <location>
        <begin position="42"/>
        <end position="65"/>
    </location>
</feature>
<gene>
    <name evidence="2" type="ORF">MiSe_09040</name>
</gene>
<feature type="transmembrane region" description="Helical" evidence="1">
    <location>
        <begin position="138"/>
        <end position="166"/>
    </location>
</feature>
<feature type="transmembrane region" description="Helical" evidence="1">
    <location>
        <begin position="178"/>
        <end position="197"/>
    </location>
</feature>
<keyword evidence="1" id="KW-0812">Transmembrane</keyword>
<keyword evidence="1" id="KW-0472">Membrane</keyword>
<evidence type="ECO:0000313" key="2">
    <source>
        <dbReference type="EMBL" id="GET36156.1"/>
    </source>
</evidence>
<accession>A0AAV3X4M1</accession>
<dbReference type="Pfam" id="PF03596">
    <property type="entry name" value="Cad"/>
    <property type="match status" value="1"/>
</dbReference>
<dbReference type="Proteomes" id="UP001050975">
    <property type="component" value="Unassembled WGS sequence"/>
</dbReference>
<feature type="transmembrane region" description="Helical" evidence="1">
    <location>
        <begin position="71"/>
        <end position="88"/>
    </location>
</feature>
<keyword evidence="3" id="KW-1185">Reference proteome</keyword>
<protein>
    <submittedName>
        <fullName evidence="2">Cadmium resistance transporter</fullName>
    </submittedName>
</protein>